<dbReference type="PANTHER" id="PTHR46795">
    <property type="entry name" value="ABC TRANSPORTER PERMEASE-RELATED-RELATED"/>
    <property type="match status" value="1"/>
</dbReference>
<evidence type="ECO:0000256" key="1">
    <source>
        <dbReference type="ARBA" id="ARBA00004651"/>
    </source>
</evidence>
<gene>
    <name evidence="8" type="ORF">D1B33_09490</name>
</gene>
<protein>
    <submittedName>
        <fullName evidence="8">ABC transporter permease</fullName>
    </submittedName>
</protein>
<dbReference type="PIRSF" id="PIRSF018968">
    <property type="entry name" value="ABC_permease_BceB"/>
    <property type="match status" value="1"/>
</dbReference>
<comment type="similarity">
    <text evidence="6">Belongs to the ABC-4 integral membrane protein family.</text>
</comment>
<dbReference type="GO" id="GO:0055085">
    <property type="term" value="P:transmembrane transport"/>
    <property type="evidence" value="ECO:0007669"/>
    <property type="project" value="UniProtKB-UniRule"/>
</dbReference>
<keyword evidence="4 6" id="KW-1133">Transmembrane helix</keyword>
<dbReference type="PANTHER" id="PTHR46795:SF3">
    <property type="entry name" value="ABC TRANSPORTER PERMEASE"/>
    <property type="match status" value="1"/>
</dbReference>
<evidence type="ECO:0000256" key="6">
    <source>
        <dbReference type="PIRNR" id="PIRNR018968"/>
    </source>
</evidence>
<feature type="transmembrane region" description="Helical" evidence="6">
    <location>
        <begin position="586"/>
        <end position="608"/>
    </location>
</feature>
<keyword evidence="5 6" id="KW-0472">Membrane</keyword>
<feature type="transmembrane region" description="Helical" evidence="6">
    <location>
        <begin position="282"/>
        <end position="305"/>
    </location>
</feature>
<accession>A0A396S7E8</accession>
<feature type="transmembrane region" description="Helical" evidence="6">
    <location>
        <begin position="200"/>
        <end position="216"/>
    </location>
</feature>
<keyword evidence="3 6" id="KW-0812">Transmembrane</keyword>
<dbReference type="EMBL" id="QWEI01000004">
    <property type="protein sequence ID" value="RHW36629.1"/>
    <property type="molecule type" value="Genomic_DNA"/>
</dbReference>
<evidence type="ECO:0000313" key="9">
    <source>
        <dbReference type="Proteomes" id="UP000265692"/>
    </source>
</evidence>
<name>A0A396S7E8_9BACL</name>
<reference evidence="8 9" key="1">
    <citation type="submission" date="2018-08" db="EMBL/GenBank/DDBJ databases">
        <title>Lysinibacillus sp. YLB-03 draft genome sequence.</title>
        <authorList>
            <person name="Yu L."/>
        </authorList>
    </citation>
    <scope>NUCLEOTIDE SEQUENCE [LARGE SCALE GENOMIC DNA]</scope>
    <source>
        <strain evidence="8 9">YLB-03</strain>
    </source>
</reference>
<dbReference type="Proteomes" id="UP000265692">
    <property type="component" value="Unassembled WGS sequence"/>
</dbReference>
<dbReference type="InterPro" id="IPR027022">
    <property type="entry name" value="ABC_permease_BceB-typ"/>
</dbReference>
<evidence type="ECO:0000259" key="7">
    <source>
        <dbReference type="Pfam" id="PF02687"/>
    </source>
</evidence>
<comment type="caution">
    <text evidence="8">The sequence shown here is derived from an EMBL/GenBank/DDBJ whole genome shotgun (WGS) entry which is preliminary data.</text>
</comment>
<feature type="transmembrane region" description="Helical" evidence="6">
    <location>
        <begin position="152"/>
        <end position="174"/>
    </location>
</feature>
<feature type="domain" description="ABC3 transporter permease C-terminal" evidence="7">
    <location>
        <begin position="62"/>
        <end position="173"/>
    </location>
</feature>
<feature type="transmembrane region" description="Helical" evidence="6">
    <location>
        <begin position="620"/>
        <end position="638"/>
    </location>
</feature>
<feature type="transmembrane region" description="Helical" evidence="6">
    <location>
        <begin position="524"/>
        <end position="548"/>
    </location>
</feature>
<dbReference type="GO" id="GO:0005886">
    <property type="term" value="C:plasma membrane"/>
    <property type="evidence" value="ECO:0007669"/>
    <property type="project" value="UniProtKB-SubCell"/>
</dbReference>
<proteinExistence type="inferred from homology"/>
<sequence>MTFHQFAYRNVIRNIRIYAAFFMASFFSVFVFFIYSMLLFHPKIENGYLGNVPIFWMVIAEIILVVFSWFFIFYSMKAFLEARAKEFAILLHLGMDRQQLSRLVFLETMMIGAMSIILGILFGYSFSKFFFMIVREILLLDDLPLYFSFEPFLLTIAVYLSAFILVSLISVYFAPERRIIDLLYGPKTQEVSTLYTKRKAILGIVLIILGYVLSLLTTRTTMILFSICIPVLITVGTYFFFMDTIQYIVDRVKSRKNVYWKKSRMLSIAEQSITFKKNGKMFFVMAMVTTLAFLSIGLLATLSSYTSQYDKLNPLGLIYKGHIDNPLELRHISSLVAELEEQGLSYHLTRFTVLKQTSSFTNYEVEVFRESDINSLLFSYGYPMVRLSKGEGMFIPYSEESIKQLSNRTVHTVLLENKVPITIDQVYPEIIFPSSIISLNSIVISDEDFALLDRPYMGYPEEEPGYHLYTFDIPQWVEAADIGYKIQQVVAAESSKVEYSKEKYPLPYYFENAGLNYSFLLATYSLFTVVGLLVAAVFLLAAGSFIYFKIHTNLEVERKKFDVLRRMGISNKELKSLVTKHLMPQFFLPLGVALLHSLFAFFALQSILKNFANVSIAKEVVFSFLFLTIIELIYFMLIRWRYIAYVRE</sequence>
<feature type="transmembrane region" description="Helical" evidence="6">
    <location>
        <begin position="20"/>
        <end position="41"/>
    </location>
</feature>
<comment type="subcellular location">
    <subcellularLocation>
        <location evidence="1 6">Cell membrane</location>
        <topology evidence="1 6">Multi-pass membrane protein</topology>
    </subcellularLocation>
</comment>
<feature type="transmembrane region" description="Helical" evidence="6">
    <location>
        <begin position="222"/>
        <end position="241"/>
    </location>
</feature>
<keyword evidence="9" id="KW-1185">Reference proteome</keyword>
<feature type="transmembrane region" description="Helical" evidence="6">
    <location>
        <begin position="103"/>
        <end position="126"/>
    </location>
</feature>
<keyword evidence="2 6" id="KW-1003">Cell membrane</keyword>
<keyword evidence="6" id="KW-0813">Transport</keyword>
<organism evidence="8 9">
    <name type="scientific">Ureibacillus yapensis</name>
    <dbReference type="NCBI Taxonomy" id="2304605"/>
    <lineage>
        <taxon>Bacteria</taxon>
        <taxon>Bacillati</taxon>
        <taxon>Bacillota</taxon>
        <taxon>Bacilli</taxon>
        <taxon>Bacillales</taxon>
        <taxon>Caryophanaceae</taxon>
        <taxon>Ureibacillus</taxon>
    </lineage>
</organism>
<dbReference type="InterPro" id="IPR052536">
    <property type="entry name" value="ABC-4_Integral_Memb_Prot"/>
</dbReference>
<feature type="transmembrane region" description="Helical" evidence="6">
    <location>
        <begin position="53"/>
        <end position="74"/>
    </location>
</feature>
<evidence type="ECO:0000313" key="8">
    <source>
        <dbReference type="EMBL" id="RHW36629.1"/>
    </source>
</evidence>
<evidence type="ECO:0000256" key="5">
    <source>
        <dbReference type="ARBA" id="ARBA00023136"/>
    </source>
</evidence>
<dbReference type="OrthoDB" id="1937696at2"/>
<dbReference type="RefSeq" id="WP_118876152.1">
    <property type="nucleotide sequence ID" value="NZ_QWEI01000004.1"/>
</dbReference>
<dbReference type="InterPro" id="IPR003838">
    <property type="entry name" value="ABC3_permease_C"/>
</dbReference>
<dbReference type="Pfam" id="PF02687">
    <property type="entry name" value="FtsX"/>
    <property type="match status" value="1"/>
</dbReference>
<evidence type="ECO:0000256" key="2">
    <source>
        <dbReference type="ARBA" id="ARBA00022475"/>
    </source>
</evidence>
<evidence type="ECO:0000256" key="3">
    <source>
        <dbReference type="ARBA" id="ARBA00022692"/>
    </source>
</evidence>
<dbReference type="AlphaFoldDB" id="A0A396S7E8"/>
<evidence type="ECO:0000256" key="4">
    <source>
        <dbReference type="ARBA" id="ARBA00022989"/>
    </source>
</evidence>